<dbReference type="PROSITE" id="PS50850">
    <property type="entry name" value="MFS"/>
    <property type="match status" value="1"/>
</dbReference>
<evidence type="ECO:0000256" key="1">
    <source>
        <dbReference type="ARBA" id="ARBA00022692"/>
    </source>
</evidence>
<dbReference type="InterPro" id="IPR011701">
    <property type="entry name" value="MFS"/>
</dbReference>
<feature type="domain" description="Major facilitator superfamily (MFS) profile" evidence="5">
    <location>
        <begin position="16"/>
        <end position="403"/>
    </location>
</feature>
<evidence type="ECO:0000313" key="7">
    <source>
        <dbReference type="Proteomes" id="UP000029640"/>
    </source>
</evidence>
<accession>A0A095XW53</accession>
<evidence type="ECO:0000256" key="4">
    <source>
        <dbReference type="SAM" id="Phobius"/>
    </source>
</evidence>
<feature type="transmembrane region" description="Helical" evidence="4">
    <location>
        <begin position="377"/>
        <end position="399"/>
    </location>
</feature>
<sequence>MTGSADRSELAARWPLIPAACIGVICSAFVLPYYTVGALLVPVTEEFGWSRAQFQAAILFSSGLGALTSPLVGWLNDRYGSRRVALPAMVGVGLGFLLASTMDGRLWTLFVAYGAMALLGAGTIPVTWTRAIANSFSRHRGMALGLALTGTGVCAAIAPHYAVFLADNFGWRSAYIGLALLPLLIGLPVLLVLFKPREAGDPDDAGNSVLLTGMTLGEAVRGYRFWLILVSILFAYMGFSGIGPNLLPSMTDDGFSREQAAGIQSIFGLSIIIGRVVVGFLIDRLWAPGVAAACLVLPAVGAMLFHGEQSLLAAQLASFFIGFAAGAELDLMAFLVARYFGLLHYAKIYAVLYATLAICSGTAPMLFAFAYDLTASYDFGFLVATGLFLVSATVVLSLGSYPKAYADAH</sequence>
<keyword evidence="2 4" id="KW-1133">Transmembrane helix</keyword>
<evidence type="ECO:0000259" key="5">
    <source>
        <dbReference type="PROSITE" id="PS50850"/>
    </source>
</evidence>
<dbReference type="HOGENOM" id="CLU_001265_59_9_6"/>
<dbReference type="Proteomes" id="UP000029640">
    <property type="component" value="Unassembled WGS sequence"/>
</dbReference>
<proteinExistence type="predicted"/>
<feature type="transmembrane region" description="Helical" evidence="4">
    <location>
        <begin position="141"/>
        <end position="162"/>
    </location>
</feature>
<dbReference type="InterPro" id="IPR036259">
    <property type="entry name" value="MFS_trans_sf"/>
</dbReference>
<dbReference type="OrthoDB" id="3199327at2"/>
<protein>
    <recommendedName>
        <fullName evidence="5">Major facilitator superfamily (MFS) profile domain-containing protein</fullName>
    </recommendedName>
</protein>
<dbReference type="RefSeq" id="WP_035514827.1">
    <property type="nucleotide sequence ID" value="NZ_KN234751.1"/>
</dbReference>
<dbReference type="InterPro" id="IPR050327">
    <property type="entry name" value="Proton-linked_MCT"/>
</dbReference>
<dbReference type="GO" id="GO:0022857">
    <property type="term" value="F:transmembrane transporter activity"/>
    <property type="evidence" value="ECO:0007669"/>
    <property type="project" value="InterPro"/>
</dbReference>
<dbReference type="PANTHER" id="PTHR11360">
    <property type="entry name" value="MONOCARBOXYLATE TRANSPORTER"/>
    <property type="match status" value="1"/>
</dbReference>
<feature type="transmembrane region" description="Helical" evidence="4">
    <location>
        <begin position="107"/>
        <end position="129"/>
    </location>
</feature>
<evidence type="ECO:0000313" key="6">
    <source>
        <dbReference type="EMBL" id="KGE03926.1"/>
    </source>
</evidence>
<name>A0A095XW53_9GAMM</name>
<feature type="transmembrane region" description="Helical" evidence="4">
    <location>
        <begin position="259"/>
        <end position="278"/>
    </location>
</feature>
<keyword evidence="3 4" id="KW-0472">Membrane</keyword>
<reference evidence="6 7" key="1">
    <citation type="journal article" date="2014" name="Genome Announc.">
        <title>Genome Sequence of Gammaproteobacterial Pseudohaliea rubra Type Strain DSM 19751, Isolated from Coastal Seawater of the Mediterranean Sea.</title>
        <authorList>
            <person name="Spring S."/>
            <person name="Fiebig A."/>
            <person name="Riedel T."/>
            <person name="Goker M."/>
            <person name="Klenk H.P."/>
        </authorList>
    </citation>
    <scope>NUCLEOTIDE SEQUENCE [LARGE SCALE GENOMIC DNA]</scope>
    <source>
        <strain evidence="6 7">DSM 19751</strain>
    </source>
</reference>
<dbReference type="AlphaFoldDB" id="A0A095XW53"/>
<feature type="transmembrane region" description="Helical" evidence="4">
    <location>
        <begin position="225"/>
        <end position="247"/>
    </location>
</feature>
<evidence type="ECO:0000256" key="2">
    <source>
        <dbReference type="ARBA" id="ARBA00022989"/>
    </source>
</evidence>
<feature type="transmembrane region" description="Helical" evidence="4">
    <location>
        <begin position="348"/>
        <end position="371"/>
    </location>
</feature>
<feature type="transmembrane region" description="Helical" evidence="4">
    <location>
        <begin position="174"/>
        <end position="194"/>
    </location>
</feature>
<keyword evidence="1 4" id="KW-0812">Transmembrane</keyword>
<feature type="transmembrane region" description="Helical" evidence="4">
    <location>
        <begin position="84"/>
        <end position="101"/>
    </location>
</feature>
<keyword evidence="7" id="KW-1185">Reference proteome</keyword>
<feature type="transmembrane region" description="Helical" evidence="4">
    <location>
        <begin position="54"/>
        <end position="72"/>
    </location>
</feature>
<feature type="transmembrane region" description="Helical" evidence="4">
    <location>
        <begin position="12"/>
        <end position="34"/>
    </location>
</feature>
<dbReference type="InterPro" id="IPR020846">
    <property type="entry name" value="MFS_dom"/>
</dbReference>
<dbReference type="Pfam" id="PF07690">
    <property type="entry name" value="MFS_1"/>
    <property type="match status" value="1"/>
</dbReference>
<evidence type="ECO:0000256" key="3">
    <source>
        <dbReference type="ARBA" id="ARBA00023136"/>
    </source>
</evidence>
<gene>
    <name evidence="6" type="ORF">HRUBRA_01431</name>
</gene>
<feature type="transmembrane region" description="Helical" evidence="4">
    <location>
        <begin position="312"/>
        <end position="336"/>
    </location>
</feature>
<comment type="caution">
    <text evidence="6">The sequence shown here is derived from an EMBL/GenBank/DDBJ whole genome shotgun (WGS) entry which is preliminary data.</text>
</comment>
<organism evidence="6 7">
    <name type="scientific">Pseudohaliea rubra DSM 19751</name>
    <dbReference type="NCBI Taxonomy" id="1265313"/>
    <lineage>
        <taxon>Bacteria</taxon>
        <taxon>Pseudomonadati</taxon>
        <taxon>Pseudomonadota</taxon>
        <taxon>Gammaproteobacteria</taxon>
        <taxon>Cellvibrionales</taxon>
        <taxon>Halieaceae</taxon>
        <taxon>Pseudohaliea</taxon>
    </lineage>
</organism>
<dbReference type="SUPFAM" id="SSF103473">
    <property type="entry name" value="MFS general substrate transporter"/>
    <property type="match status" value="1"/>
</dbReference>
<dbReference type="STRING" id="1265313.HRUBRA_01431"/>
<dbReference type="PANTHER" id="PTHR11360:SF284">
    <property type="entry name" value="EG:103B4.3 PROTEIN-RELATED"/>
    <property type="match status" value="1"/>
</dbReference>
<dbReference type="eggNOG" id="COG2814">
    <property type="taxonomic scope" value="Bacteria"/>
</dbReference>
<dbReference type="EMBL" id="AUVB01000042">
    <property type="protein sequence ID" value="KGE03926.1"/>
    <property type="molecule type" value="Genomic_DNA"/>
</dbReference>
<dbReference type="Gene3D" id="1.20.1250.20">
    <property type="entry name" value="MFS general substrate transporter like domains"/>
    <property type="match status" value="2"/>
</dbReference>
<feature type="transmembrane region" description="Helical" evidence="4">
    <location>
        <begin position="285"/>
        <end position="306"/>
    </location>
</feature>